<reference evidence="2" key="1">
    <citation type="journal article" date="2019" name="Int. J. Syst. Evol. Microbiol.">
        <title>The Global Catalogue of Microorganisms (GCM) 10K type strain sequencing project: providing services to taxonomists for standard genome sequencing and annotation.</title>
        <authorList>
            <consortium name="The Broad Institute Genomics Platform"/>
            <consortium name="The Broad Institute Genome Sequencing Center for Infectious Disease"/>
            <person name="Wu L."/>
            <person name="Ma J."/>
        </authorList>
    </citation>
    <scope>NUCLEOTIDE SEQUENCE [LARGE SCALE GENOMIC DNA]</scope>
    <source>
        <strain evidence="2">JCM 18715</strain>
    </source>
</reference>
<evidence type="ECO:0000313" key="2">
    <source>
        <dbReference type="Proteomes" id="UP001500547"/>
    </source>
</evidence>
<gene>
    <name evidence="1" type="ORF">GCM10025770_35160</name>
</gene>
<protein>
    <submittedName>
        <fullName evidence="1">Uncharacterized protein</fullName>
    </submittedName>
</protein>
<name>A0ABP9R3W4_9RHOO</name>
<organism evidence="1 2">
    <name type="scientific">Viridibacterium curvum</name>
    <dbReference type="NCBI Taxonomy" id="1101404"/>
    <lineage>
        <taxon>Bacteria</taxon>
        <taxon>Pseudomonadati</taxon>
        <taxon>Pseudomonadota</taxon>
        <taxon>Betaproteobacteria</taxon>
        <taxon>Rhodocyclales</taxon>
        <taxon>Rhodocyclaceae</taxon>
        <taxon>Viridibacterium</taxon>
    </lineage>
</organism>
<keyword evidence="2" id="KW-1185">Reference proteome</keyword>
<dbReference type="Proteomes" id="UP001500547">
    <property type="component" value="Unassembled WGS sequence"/>
</dbReference>
<comment type="caution">
    <text evidence="1">The sequence shown here is derived from an EMBL/GenBank/DDBJ whole genome shotgun (WGS) entry which is preliminary data.</text>
</comment>
<dbReference type="EMBL" id="BAABLD010000017">
    <property type="protein sequence ID" value="GAA5171096.1"/>
    <property type="molecule type" value="Genomic_DNA"/>
</dbReference>
<proteinExistence type="predicted"/>
<evidence type="ECO:0000313" key="1">
    <source>
        <dbReference type="EMBL" id="GAA5171096.1"/>
    </source>
</evidence>
<sequence length="247" mass="27360">MFFRSGAGIRDAEKQSPIGRATWVASSAATTGFCLFVLLSGCAQSPLKKAPPDAVASDAIVIQDDWATALLSRENYFQEMGRCFRLGEKASQSLTFMDDLKKFPESTNVLKAFSRPGSSSVFLVRGDSGVCVAYTQGGFPIIPLSAFAKTIELKGLPQDVSNDWNKQIALALARNGKVTVKYVFPNNWSAFVDYWFEQNSPRLFYKLQDNFAIDNKNQRFDLQFTNGLMTSVISSQYGGPKNSKTYF</sequence>
<accession>A0ABP9R3W4</accession>
<dbReference type="RefSeq" id="WP_345534422.1">
    <property type="nucleotide sequence ID" value="NZ_BAABLD010000017.1"/>
</dbReference>